<comment type="caution">
    <text evidence="5">The sequence shown here is derived from an EMBL/GenBank/DDBJ whole genome shotgun (WGS) entry which is preliminary data.</text>
</comment>
<dbReference type="InterPro" id="IPR011044">
    <property type="entry name" value="Quino_amine_DH_bsu"/>
</dbReference>
<protein>
    <recommendedName>
        <fullName evidence="4">SD-repeat containing protein B domain-containing protein</fullName>
    </recommendedName>
</protein>
<dbReference type="Gene3D" id="2.60.40.10">
    <property type="entry name" value="Immunoglobulins"/>
    <property type="match status" value="1"/>
</dbReference>
<dbReference type="SUPFAM" id="SSF117074">
    <property type="entry name" value="Hypothetical protein PA1324"/>
    <property type="match status" value="1"/>
</dbReference>
<reference evidence="5" key="1">
    <citation type="submission" date="2019-10" db="EMBL/GenBank/DDBJ databases">
        <title>Draft genome sequece of Microseira wollei NIES-4236.</title>
        <authorList>
            <person name="Yamaguchi H."/>
            <person name="Suzuki S."/>
            <person name="Kawachi M."/>
        </authorList>
    </citation>
    <scope>NUCLEOTIDE SEQUENCE</scope>
    <source>
        <strain evidence="5">NIES-4236</strain>
    </source>
</reference>
<dbReference type="InterPro" id="IPR033764">
    <property type="entry name" value="Sdr_B"/>
</dbReference>
<evidence type="ECO:0000259" key="4">
    <source>
        <dbReference type="Pfam" id="PF17210"/>
    </source>
</evidence>
<evidence type="ECO:0000313" key="5">
    <source>
        <dbReference type="EMBL" id="GET38721.1"/>
    </source>
</evidence>
<keyword evidence="2" id="KW-0964">Secreted</keyword>
<organism evidence="5 6">
    <name type="scientific">Microseira wollei NIES-4236</name>
    <dbReference type="NCBI Taxonomy" id="2530354"/>
    <lineage>
        <taxon>Bacteria</taxon>
        <taxon>Bacillati</taxon>
        <taxon>Cyanobacteriota</taxon>
        <taxon>Cyanophyceae</taxon>
        <taxon>Oscillatoriophycideae</taxon>
        <taxon>Aerosakkonematales</taxon>
        <taxon>Aerosakkonemataceae</taxon>
        <taxon>Microseira</taxon>
    </lineage>
</organism>
<evidence type="ECO:0000256" key="3">
    <source>
        <dbReference type="ARBA" id="ARBA00022729"/>
    </source>
</evidence>
<dbReference type="Proteomes" id="UP001050975">
    <property type="component" value="Unassembled WGS sequence"/>
</dbReference>
<dbReference type="InterPro" id="IPR013783">
    <property type="entry name" value="Ig-like_fold"/>
</dbReference>
<feature type="domain" description="SD-repeat containing protein B" evidence="4">
    <location>
        <begin position="61"/>
        <end position="139"/>
    </location>
</feature>
<proteinExistence type="predicted"/>
<evidence type="ECO:0000256" key="2">
    <source>
        <dbReference type="ARBA" id="ARBA00022525"/>
    </source>
</evidence>
<dbReference type="SUPFAM" id="SSF50969">
    <property type="entry name" value="YVTN repeat-like/Quinoprotein amine dehydrogenase"/>
    <property type="match status" value="1"/>
</dbReference>
<sequence length="442" mass="47678">MTVSDDGQYLFMSTPNGVRMLNLNASGSGGTHTVNVSEGQAVTGINFGNKQVTPETATISGIKWNDTDSDGVRDVGEAGLSGWTIYLDQNQNGKLDTDEKSTTTDGNGNYSFTGLVPGSYTIAEVQKTGWQQTFPGTGTGVQSVLIPIKDRRDLVFDPTRNLLYITTSDGDVERYNVATQALLTPYDVGNSLNGGDITPDGSTLYVAEGQRGATQGFIRKVNLGTGSVTNITYNLDSGEGGAWDINIASNGKGFLSTKFEGSGWTPFRELNLSNDTLSIRQDAGGSGFGGEVRQNTSIFRGSDRNLFFMTESNISSGPIFTYNALTNTFPKKAETDTFLGSVLAAINRDSSLIATEVGTGISIMDANFTAIENLTDVDGGMAFDPLQDVLYAANTKSDQIIAFDTNTWKELYRFNIGEDIGNNWFRLIVKCRWRQMALTISN</sequence>
<evidence type="ECO:0000256" key="1">
    <source>
        <dbReference type="ARBA" id="ARBA00004613"/>
    </source>
</evidence>
<gene>
    <name evidence="5" type="ORF">MiSe_34800</name>
</gene>
<dbReference type="Gene3D" id="2.130.10.10">
    <property type="entry name" value="YVTN repeat-like/Quinoprotein amine dehydrogenase"/>
    <property type="match status" value="1"/>
</dbReference>
<name>A0AAV3XBE3_9CYAN</name>
<dbReference type="EMBL" id="BLAY01000050">
    <property type="protein sequence ID" value="GET38721.1"/>
    <property type="molecule type" value="Genomic_DNA"/>
</dbReference>
<dbReference type="GO" id="GO:0005576">
    <property type="term" value="C:extracellular region"/>
    <property type="evidence" value="ECO:0007669"/>
    <property type="project" value="UniProtKB-SubCell"/>
</dbReference>
<accession>A0AAV3XBE3</accession>
<dbReference type="InterPro" id="IPR015943">
    <property type="entry name" value="WD40/YVTN_repeat-like_dom_sf"/>
</dbReference>
<dbReference type="AlphaFoldDB" id="A0AAV3XBE3"/>
<comment type="subcellular location">
    <subcellularLocation>
        <location evidence="1">Secreted</location>
    </subcellularLocation>
</comment>
<keyword evidence="6" id="KW-1185">Reference proteome</keyword>
<dbReference type="Pfam" id="PF17210">
    <property type="entry name" value="SdrD_B"/>
    <property type="match status" value="1"/>
</dbReference>
<keyword evidence="3" id="KW-0732">Signal</keyword>
<evidence type="ECO:0000313" key="6">
    <source>
        <dbReference type="Proteomes" id="UP001050975"/>
    </source>
</evidence>